<keyword evidence="7 10" id="KW-0472">Membrane</keyword>
<dbReference type="Gene3D" id="3.50.30.30">
    <property type="match status" value="1"/>
</dbReference>
<keyword evidence="5" id="KW-0862">Zinc</keyword>
<keyword evidence="6 10" id="KW-1133">Transmembrane helix</keyword>
<feature type="compositionally biased region" description="Low complexity" evidence="9">
    <location>
        <begin position="413"/>
        <end position="422"/>
    </location>
</feature>
<sequence>MLARALPGHPWGYRVLFAAFVLLAVMDLPLARGDVAVIDIDQNRTITSFADMQAGFGSDFPEDGLEGFVVYAKPHTACTKLLNPAPKEKGDYKWILLIARGDSCQFADKVLNAQNNNYDAAIVHDDRQESHLPVMGGVNGSKVHIPSTFVGLDSGQMLAGVYNATSKKYIVRIQESPQFDYKMYLWPFAIVVAVCFLMVMIFLIVKFVREHTKRRLNRLSSKHLKKIPVRKYKKGDYYDTCAICLDEYEDGEKIRVLPCDHVYHTKCIDPWLTKNKKTCPVCKRRVIPGRDADSEDSDSDSDGGSRAESTPLLRGGPSSNPARSAYGGATSAPGASAEVHEETETPQATGGVGISDIATTVTAEVKEETRGPSRSERRRRRHDRERRQDREQRQELASGQVDQGEEDGGAVGGAAALGLAENVARELQREETREERRERKRKKKEAKRKRRADNAPRVSEVADGDRQTLLDDDTDEFVSAHSSFREVDQGSDDLQKAELERQREIEREREEERQRELEREREGYINPSYSESQEVTVAGSGKRELNEVV</sequence>
<feature type="compositionally biased region" description="Basic and acidic residues" evidence="9">
    <location>
        <begin position="364"/>
        <end position="375"/>
    </location>
</feature>
<evidence type="ECO:0000256" key="11">
    <source>
        <dbReference type="SAM" id="SignalP"/>
    </source>
</evidence>
<evidence type="ECO:0000256" key="10">
    <source>
        <dbReference type="SAM" id="Phobius"/>
    </source>
</evidence>
<keyword evidence="11" id="KW-0732">Signal</keyword>
<keyword evidence="4 8" id="KW-0863">Zinc-finger</keyword>
<dbReference type="InterPro" id="IPR001841">
    <property type="entry name" value="Znf_RING"/>
</dbReference>
<organism evidence="13 15">
    <name type="scientific">Aplysia californica</name>
    <name type="common">California sea hare</name>
    <dbReference type="NCBI Taxonomy" id="6500"/>
    <lineage>
        <taxon>Eukaryota</taxon>
        <taxon>Metazoa</taxon>
        <taxon>Spiralia</taxon>
        <taxon>Lophotrochozoa</taxon>
        <taxon>Mollusca</taxon>
        <taxon>Gastropoda</taxon>
        <taxon>Heterobranchia</taxon>
        <taxon>Euthyneura</taxon>
        <taxon>Tectipleura</taxon>
        <taxon>Aplysiida</taxon>
        <taxon>Aplysioidea</taxon>
        <taxon>Aplysiidae</taxon>
        <taxon>Aplysia</taxon>
    </lineage>
</organism>
<feature type="compositionally biased region" description="Basic residues" evidence="9">
    <location>
        <begin position="438"/>
        <end position="451"/>
    </location>
</feature>
<keyword evidence="2 10" id="KW-0812">Transmembrane</keyword>
<evidence type="ECO:0000256" key="6">
    <source>
        <dbReference type="ARBA" id="ARBA00022989"/>
    </source>
</evidence>
<comment type="subcellular location">
    <subcellularLocation>
        <location evidence="1">Membrane</location>
    </subcellularLocation>
</comment>
<feature type="signal peptide" evidence="11">
    <location>
        <begin position="1"/>
        <end position="33"/>
    </location>
</feature>
<accession>A0ABM0JZP6</accession>
<evidence type="ECO:0000256" key="7">
    <source>
        <dbReference type="ARBA" id="ARBA00023136"/>
    </source>
</evidence>
<evidence type="ECO:0000313" key="15">
    <source>
        <dbReference type="RefSeq" id="XP_005105319.1"/>
    </source>
</evidence>
<evidence type="ECO:0000256" key="3">
    <source>
        <dbReference type="ARBA" id="ARBA00022723"/>
    </source>
</evidence>
<reference evidence="14 15" key="1">
    <citation type="submission" date="2025-05" db="UniProtKB">
        <authorList>
            <consortium name="RefSeq"/>
        </authorList>
    </citation>
    <scope>IDENTIFICATION</scope>
</reference>
<dbReference type="SUPFAM" id="SSF52025">
    <property type="entry name" value="PA domain"/>
    <property type="match status" value="1"/>
</dbReference>
<evidence type="ECO:0000256" key="2">
    <source>
        <dbReference type="ARBA" id="ARBA00022692"/>
    </source>
</evidence>
<protein>
    <submittedName>
        <fullName evidence="14 15">E3 ubiquitin-protein ligase RNF13</fullName>
    </submittedName>
</protein>
<dbReference type="SUPFAM" id="SSF57850">
    <property type="entry name" value="RING/U-box"/>
    <property type="match status" value="1"/>
</dbReference>
<feature type="region of interest" description="Disordered" evidence="9">
    <location>
        <begin position="290"/>
        <end position="549"/>
    </location>
</feature>
<dbReference type="Pfam" id="PF13639">
    <property type="entry name" value="zf-RING_2"/>
    <property type="match status" value="1"/>
</dbReference>
<keyword evidence="13" id="KW-1185">Reference proteome</keyword>
<feature type="chain" id="PRO_5045021118" evidence="11">
    <location>
        <begin position="34"/>
        <end position="549"/>
    </location>
</feature>
<dbReference type="InterPro" id="IPR013083">
    <property type="entry name" value="Znf_RING/FYVE/PHD"/>
</dbReference>
<dbReference type="SMART" id="SM00184">
    <property type="entry name" value="RING"/>
    <property type="match status" value="1"/>
</dbReference>
<dbReference type="InterPro" id="IPR011016">
    <property type="entry name" value="Znf_RING-CH"/>
</dbReference>
<evidence type="ECO:0000259" key="12">
    <source>
        <dbReference type="PROSITE" id="PS50089"/>
    </source>
</evidence>
<evidence type="ECO:0000256" key="8">
    <source>
        <dbReference type="PROSITE-ProRule" id="PRU00175"/>
    </source>
</evidence>
<dbReference type="Pfam" id="PF02225">
    <property type="entry name" value="PA"/>
    <property type="match status" value="1"/>
</dbReference>
<dbReference type="CDD" id="cd16796">
    <property type="entry name" value="RING-H2_RNF13"/>
    <property type="match status" value="1"/>
</dbReference>
<name>A0ABM0JZP6_APLCA</name>
<evidence type="ECO:0000256" key="5">
    <source>
        <dbReference type="ARBA" id="ARBA00022833"/>
    </source>
</evidence>
<dbReference type="Proteomes" id="UP000694888">
    <property type="component" value="Unplaced"/>
</dbReference>
<dbReference type="InterPro" id="IPR003137">
    <property type="entry name" value="PA_domain"/>
</dbReference>
<dbReference type="PANTHER" id="PTHR45931">
    <property type="entry name" value="SI:CH211-59O9.10"/>
    <property type="match status" value="1"/>
</dbReference>
<dbReference type="RefSeq" id="XP_005105319.1">
    <property type="nucleotide sequence ID" value="XM_005105262.3"/>
</dbReference>
<feature type="transmembrane region" description="Helical" evidence="10">
    <location>
        <begin position="184"/>
        <end position="208"/>
    </location>
</feature>
<proteinExistence type="predicted"/>
<dbReference type="Gene3D" id="3.30.40.10">
    <property type="entry name" value="Zinc/RING finger domain, C3HC4 (zinc finger)"/>
    <property type="match status" value="1"/>
</dbReference>
<dbReference type="GeneID" id="101855280"/>
<dbReference type="InterPro" id="IPR046450">
    <property type="entry name" value="PA_dom_sf"/>
</dbReference>
<evidence type="ECO:0000256" key="1">
    <source>
        <dbReference type="ARBA" id="ARBA00004370"/>
    </source>
</evidence>
<evidence type="ECO:0000313" key="13">
    <source>
        <dbReference type="Proteomes" id="UP000694888"/>
    </source>
</evidence>
<feature type="compositionally biased region" description="Basic and acidic residues" evidence="9">
    <location>
        <begin position="483"/>
        <end position="523"/>
    </location>
</feature>
<evidence type="ECO:0000256" key="4">
    <source>
        <dbReference type="ARBA" id="ARBA00022771"/>
    </source>
</evidence>
<dbReference type="PANTHER" id="PTHR45931:SF20">
    <property type="entry name" value="RING-TYPE E3 UBIQUITIN TRANSFERASE"/>
    <property type="match status" value="1"/>
</dbReference>
<evidence type="ECO:0000256" key="9">
    <source>
        <dbReference type="SAM" id="MobiDB-lite"/>
    </source>
</evidence>
<feature type="compositionally biased region" description="Basic and acidic residues" evidence="9">
    <location>
        <begin position="385"/>
        <end position="394"/>
    </location>
</feature>
<evidence type="ECO:0000313" key="14">
    <source>
        <dbReference type="RefSeq" id="XP_005105318.1"/>
    </source>
</evidence>
<feature type="compositionally biased region" description="Basic and acidic residues" evidence="9">
    <location>
        <begin position="423"/>
        <end position="437"/>
    </location>
</feature>
<dbReference type="SMART" id="SM00744">
    <property type="entry name" value="RINGv"/>
    <property type="match status" value="1"/>
</dbReference>
<feature type="domain" description="RING-type" evidence="12">
    <location>
        <begin position="241"/>
        <end position="283"/>
    </location>
</feature>
<keyword evidence="3" id="KW-0479">Metal-binding</keyword>
<dbReference type="InterPro" id="IPR051834">
    <property type="entry name" value="RING_finger_E3_ligase"/>
</dbReference>
<gene>
    <name evidence="14 15" type="primary">LOC101855280</name>
</gene>
<dbReference type="PROSITE" id="PS50089">
    <property type="entry name" value="ZF_RING_2"/>
    <property type="match status" value="1"/>
</dbReference>
<dbReference type="RefSeq" id="XP_005105318.1">
    <property type="nucleotide sequence ID" value="XM_005105261.3"/>
</dbReference>